<dbReference type="PROSITE" id="PS51502">
    <property type="entry name" value="S_R_A_B_BARREL"/>
    <property type="match status" value="2"/>
</dbReference>
<reference evidence="3" key="2">
    <citation type="submission" date="2020-08" db="EMBL/GenBank/DDBJ databases">
        <title>Plant Genome Project.</title>
        <authorList>
            <person name="Zhang R.-G."/>
        </authorList>
    </citation>
    <scope>NUCLEOTIDE SEQUENCE</scope>
    <source>
        <strain evidence="3">Huo1</strain>
        <tissue evidence="3">Leaf</tissue>
    </source>
</reference>
<dbReference type="PANTHER" id="PTHR33178">
    <property type="match status" value="1"/>
</dbReference>
<dbReference type="InterPro" id="IPR044662">
    <property type="entry name" value="HS1/DABB1-like"/>
</dbReference>
<name>A0A8X9A3M7_SALSN</name>
<protein>
    <recommendedName>
        <fullName evidence="2">Stress-response A/B barrel domain-containing protein</fullName>
    </recommendedName>
</protein>
<dbReference type="Proteomes" id="UP000298416">
    <property type="component" value="Unassembled WGS sequence"/>
</dbReference>
<evidence type="ECO:0000256" key="1">
    <source>
        <dbReference type="ARBA" id="ARBA00011738"/>
    </source>
</evidence>
<dbReference type="AlphaFoldDB" id="A0A8X9A3M7"/>
<evidence type="ECO:0000259" key="2">
    <source>
        <dbReference type="PROSITE" id="PS51502"/>
    </source>
</evidence>
<proteinExistence type="predicted"/>
<comment type="subunit">
    <text evidence="1">Homodimer.</text>
</comment>
<dbReference type="Gene3D" id="3.30.70.100">
    <property type="match status" value="1"/>
</dbReference>
<evidence type="ECO:0000313" key="4">
    <source>
        <dbReference type="Proteomes" id="UP000298416"/>
    </source>
</evidence>
<dbReference type="SMART" id="SM00886">
    <property type="entry name" value="Dabb"/>
    <property type="match status" value="2"/>
</dbReference>
<organism evidence="3">
    <name type="scientific">Salvia splendens</name>
    <name type="common">Scarlet sage</name>
    <dbReference type="NCBI Taxonomy" id="180675"/>
    <lineage>
        <taxon>Eukaryota</taxon>
        <taxon>Viridiplantae</taxon>
        <taxon>Streptophyta</taxon>
        <taxon>Embryophyta</taxon>
        <taxon>Tracheophyta</taxon>
        <taxon>Spermatophyta</taxon>
        <taxon>Magnoliopsida</taxon>
        <taxon>eudicotyledons</taxon>
        <taxon>Gunneridae</taxon>
        <taxon>Pentapetalae</taxon>
        <taxon>asterids</taxon>
        <taxon>lamiids</taxon>
        <taxon>Lamiales</taxon>
        <taxon>Lamiaceae</taxon>
        <taxon>Nepetoideae</taxon>
        <taxon>Mentheae</taxon>
        <taxon>Salviinae</taxon>
        <taxon>Salvia</taxon>
        <taxon>Salvia subgen. Calosphace</taxon>
        <taxon>core Calosphace</taxon>
    </lineage>
</organism>
<comment type="caution">
    <text evidence="3">The sequence shown here is derived from an EMBL/GenBank/DDBJ whole genome shotgun (WGS) entry which is preliminary data.</text>
</comment>
<accession>A0A8X9A3M7</accession>
<reference evidence="3" key="1">
    <citation type="submission" date="2018-01" db="EMBL/GenBank/DDBJ databases">
        <authorList>
            <person name="Mao J.F."/>
        </authorList>
    </citation>
    <scope>NUCLEOTIDE SEQUENCE</scope>
    <source>
        <strain evidence="3">Huo1</strain>
        <tissue evidence="3">Leaf</tissue>
    </source>
</reference>
<dbReference type="OrthoDB" id="42919at2759"/>
<dbReference type="EMBL" id="PNBA02000004">
    <property type="protein sequence ID" value="KAG6428567.1"/>
    <property type="molecule type" value="Genomic_DNA"/>
</dbReference>
<dbReference type="Pfam" id="PF07876">
    <property type="entry name" value="Dabb"/>
    <property type="match status" value="2"/>
</dbReference>
<dbReference type="InterPro" id="IPR013097">
    <property type="entry name" value="Dabb"/>
</dbReference>
<dbReference type="InterPro" id="IPR011008">
    <property type="entry name" value="Dimeric_a/b-barrel"/>
</dbReference>
<keyword evidence="4" id="KW-1185">Reference proteome</keyword>
<feature type="domain" description="Stress-response A/B barrel" evidence="2">
    <location>
        <begin position="150"/>
        <end position="244"/>
    </location>
</feature>
<evidence type="ECO:0000313" key="3">
    <source>
        <dbReference type="EMBL" id="KAG6428567.1"/>
    </source>
</evidence>
<sequence>MLRIRPAALSLHSPSPLPLRRNFRAPFSVQMSSSAPSHIIEHVVLLKAKPSADPSAVNDMIRNLNGLATLDSVLHISAGPVSRCRSSTLTFTHMLHSRYRSKSDLASYTDDPVHVAVVAGYVKPVVDDVMAVDWVAEDFSGPVAVPPGAALRLTVMKVKDESGKGEVLEMARGIKGKFDAIEQLTAGENFSPERSKGFSIASIAVVKELEALGVVSEVVSEHLDDVVVLDCAVPASVPAAAARL</sequence>
<dbReference type="PANTHER" id="PTHR33178:SF3">
    <property type="entry name" value="STRESS-RESPONSE A_B BARREL DOMAIN-CONTAINING PROTEIN UP3"/>
    <property type="match status" value="1"/>
</dbReference>
<feature type="domain" description="Stress-response A/B barrel" evidence="2">
    <location>
        <begin position="40"/>
        <end position="134"/>
    </location>
</feature>
<dbReference type="SUPFAM" id="SSF54909">
    <property type="entry name" value="Dimeric alpha+beta barrel"/>
    <property type="match status" value="2"/>
</dbReference>
<gene>
    <name evidence="3" type="ORF">SASPL_112819</name>
</gene>